<dbReference type="GO" id="GO:0016491">
    <property type="term" value="F:oxidoreductase activity"/>
    <property type="evidence" value="ECO:0007669"/>
    <property type="project" value="UniProtKB-KW"/>
</dbReference>
<dbReference type="GO" id="GO:0051287">
    <property type="term" value="F:NAD binding"/>
    <property type="evidence" value="ECO:0007669"/>
    <property type="project" value="InterPro"/>
</dbReference>
<dbReference type="SUPFAM" id="SSF51735">
    <property type="entry name" value="NAD(P)-binding Rossmann-fold domains"/>
    <property type="match status" value="1"/>
</dbReference>
<evidence type="ECO:0000256" key="2">
    <source>
        <dbReference type="ARBA" id="ARBA00023027"/>
    </source>
</evidence>
<reference evidence="4" key="1">
    <citation type="submission" date="2018-10" db="EMBL/GenBank/DDBJ databases">
        <title>Iterative Subtractive Binning of Freshwater Chronoseries Metagenomes Recovers Nearly Complete Genomes from over Four Hundred Novel Species.</title>
        <authorList>
            <person name="Rodriguez-R L.M."/>
            <person name="Tsementzi D."/>
            <person name="Luo C."/>
            <person name="Konstantinidis K.T."/>
        </authorList>
    </citation>
    <scope>NUCLEOTIDE SEQUENCE</scope>
    <source>
        <strain evidence="4">WB7_6_001</strain>
    </source>
</reference>
<dbReference type="InterPro" id="IPR006140">
    <property type="entry name" value="D-isomer_DH_NAD-bd"/>
</dbReference>
<evidence type="ECO:0000313" key="5">
    <source>
        <dbReference type="Proteomes" id="UP000713222"/>
    </source>
</evidence>
<dbReference type="Pfam" id="PF02826">
    <property type="entry name" value="2-Hacid_dh_C"/>
    <property type="match status" value="1"/>
</dbReference>
<protein>
    <submittedName>
        <fullName evidence="4">Glyoxylate/hydroxypyruvate reductase A</fullName>
    </submittedName>
</protein>
<organism evidence="4 5">
    <name type="scientific">Candidatus Fonsibacter lacus</name>
    <dbReference type="NCBI Taxonomy" id="2576439"/>
    <lineage>
        <taxon>Bacteria</taxon>
        <taxon>Pseudomonadati</taxon>
        <taxon>Pseudomonadota</taxon>
        <taxon>Alphaproteobacteria</taxon>
        <taxon>Candidatus Pelagibacterales</taxon>
        <taxon>Candidatus Pelagibacterales incertae sedis</taxon>
        <taxon>Candidatus Fonsibacter</taxon>
    </lineage>
</organism>
<evidence type="ECO:0000313" key="4">
    <source>
        <dbReference type="EMBL" id="NBN88355.1"/>
    </source>
</evidence>
<dbReference type="PANTHER" id="PTHR43333">
    <property type="entry name" value="2-HACID_DH_C DOMAIN-CONTAINING PROTEIN"/>
    <property type="match status" value="1"/>
</dbReference>
<keyword evidence="2" id="KW-0520">NAD</keyword>
<feature type="domain" description="D-isomer specific 2-hydroxyacid dehydrogenase NAD-binding" evidence="3">
    <location>
        <begin position="108"/>
        <end position="279"/>
    </location>
</feature>
<dbReference type="EMBL" id="RGET01000100">
    <property type="protein sequence ID" value="NBN88355.1"/>
    <property type="molecule type" value="Genomic_DNA"/>
</dbReference>
<dbReference type="InterPro" id="IPR036291">
    <property type="entry name" value="NAD(P)-bd_dom_sf"/>
</dbReference>
<keyword evidence="1" id="KW-0560">Oxidoreductase</keyword>
<dbReference type="CDD" id="cd12164">
    <property type="entry name" value="GDH_like_2"/>
    <property type="match status" value="1"/>
</dbReference>
<evidence type="ECO:0000259" key="3">
    <source>
        <dbReference type="Pfam" id="PF02826"/>
    </source>
</evidence>
<accession>A0A964UYY7</accession>
<dbReference type="Gene3D" id="3.40.50.720">
    <property type="entry name" value="NAD(P)-binding Rossmann-like Domain"/>
    <property type="match status" value="2"/>
</dbReference>
<dbReference type="AlphaFoldDB" id="A0A964UYY7"/>
<comment type="caution">
    <text evidence="4">The sequence shown here is derived from an EMBL/GenBank/DDBJ whole genome shotgun (WGS) entry which is preliminary data.</text>
</comment>
<proteinExistence type="predicted"/>
<dbReference type="PANTHER" id="PTHR43333:SF1">
    <property type="entry name" value="D-ISOMER SPECIFIC 2-HYDROXYACID DEHYDROGENASE NAD-BINDING DOMAIN-CONTAINING PROTEIN"/>
    <property type="match status" value="1"/>
</dbReference>
<sequence>MKSIVPFISSLPKADIDQWLKVLKKKLPKEKIVKFSNLKKTDYHKVDVAIVANPNPTEVKKLENLKWIQSVWVGVEKLVESFRGEKVKIVRLIDPEMNRTMSEAVLSWVLYLHRDMYFYRVQQNKKTWKETDYVKPSNKVVSFIGLGELGSASAAKLIQNGFNVCGWSRGKKNIRKVKSFTGELGLKKMLKQTDILVCLIPLTQKTKYLLNYKTLSYLKKGASIINFARGAIINEKDLVKHLNSEKIKHAVLDVFEKEPLPKTSTLWKHKNVTVLPHISAHTDMDTSSSIVCKNIKMYRLKNRIPKSVDMIRGY</sequence>
<name>A0A964UYY7_9PROT</name>
<evidence type="ECO:0000256" key="1">
    <source>
        <dbReference type="ARBA" id="ARBA00023002"/>
    </source>
</evidence>
<gene>
    <name evidence="4" type="ORF">EBV32_04645</name>
</gene>
<dbReference type="Proteomes" id="UP000713222">
    <property type="component" value="Unassembled WGS sequence"/>
</dbReference>
<dbReference type="SUPFAM" id="SSF52283">
    <property type="entry name" value="Formate/glycerate dehydrogenase catalytic domain-like"/>
    <property type="match status" value="1"/>
</dbReference>